<dbReference type="InterPro" id="IPR032675">
    <property type="entry name" value="LRR_dom_sf"/>
</dbReference>
<dbReference type="EMBL" id="JH992991">
    <property type="protein sequence ID" value="EKX47144.1"/>
    <property type="molecule type" value="Genomic_DNA"/>
</dbReference>
<dbReference type="GeneID" id="17303754"/>
<keyword evidence="4" id="KW-1185">Reference proteome</keyword>
<dbReference type="EnsemblProtists" id="EKX47144">
    <property type="protein sequence ID" value="EKX47144"/>
    <property type="gene ID" value="GUITHDRAFT_69898"/>
</dbReference>
<dbReference type="OrthoDB" id="120976at2759"/>
<gene>
    <name evidence="2" type="ORF">GUITHDRAFT_69898</name>
</gene>
<dbReference type="KEGG" id="gtt:GUITHDRAFT_69898"/>
<dbReference type="SUPFAM" id="SSF52047">
    <property type="entry name" value="RNI-like"/>
    <property type="match status" value="1"/>
</dbReference>
<dbReference type="eggNOG" id="KOG4308">
    <property type="taxonomic scope" value="Eukaryota"/>
</dbReference>
<dbReference type="SMART" id="SM00368">
    <property type="entry name" value="LRR_RI"/>
    <property type="match status" value="8"/>
</dbReference>
<dbReference type="PANTHER" id="PTHR24111">
    <property type="entry name" value="LEUCINE-RICH REPEAT-CONTAINING PROTEIN 34"/>
    <property type="match status" value="1"/>
</dbReference>
<evidence type="ECO:0000256" key="1">
    <source>
        <dbReference type="ARBA" id="ARBA00022737"/>
    </source>
</evidence>
<dbReference type="InterPro" id="IPR001611">
    <property type="entry name" value="Leu-rich_rpt"/>
</dbReference>
<proteinExistence type="predicted"/>
<dbReference type="Pfam" id="PF13516">
    <property type="entry name" value="LRR_6"/>
    <property type="match status" value="3"/>
</dbReference>
<dbReference type="Gene3D" id="3.80.10.10">
    <property type="entry name" value="Ribonuclease Inhibitor"/>
    <property type="match status" value="3"/>
</dbReference>
<keyword evidence="1" id="KW-0677">Repeat</keyword>
<reference evidence="4" key="2">
    <citation type="submission" date="2012-11" db="EMBL/GenBank/DDBJ databases">
        <authorList>
            <person name="Kuo A."/>
            <person name="Curtis B.A."/>
            <person name="Tanifuji G."/>
            <person name="Burki F."/>
            <person name="Gruber A."/>
            <person name="Irimia M."/>
            <person name="Maruyama S."/>
            <person name="Arias M.C."/>
            <person name="Ball S.G."/>
            <person name="Gile G.H."/>
            <person name="Hirakawa Y."/>
            <person name="Hopkins J.F."/>
            <person name="Rensing S.A."/>
            <person name="Schmutz J."/>
            <person name="Symeonidi A."/>
            <person name="Elias M."/>
            <person name="Eveleigh R.J."/>
            <person name="Herman E.K."/>
            <person name="Klute M.J."/>
            <person name="Nakayama T."/>
            <person name="Obornik M."/>
            <person name="Reyes-Prieto A."/>
            <person name="Armbrust E.V."/>
            <person name="Aves S.J."/>
            <person name="Beiko R.G."/>
            <person name="Coutinho P."/>
            <person name="Dacks J.B."/>
            <person name="Durnford D.G."/>
            <person name="Fast N.M."/>
            <person name="Green B.R."/>
            <person name="Grisdale C."/>
            <person name="Hempe F."/>
            <person name="Henrissat B."/>
            <person name="Hoppner M.P."/>
            <person name="Ishida K.-I."/>
            <person name="Kim E."/>
            <person name="Koreny L."/>
            <person name="Kroth P.G."/>
            <person name="Liu Y."/>
            <person name="Malik S.-B."/>
            <person name="Maier U.G."/>
            <person name="McRose D."/>
            <person name="Mock T."/>
            <person name="Neilson J.A."/>
            <person name="Onodera N.T."/>
            <person name="Poole A.M."/>
            <person name="Pritham E.J."/>
            <person name="Richards T.A."/>
            <person name="Rocap G."/>
            <person name="Roy S.W."/>
            <person name="Sarai C."/>
            <person name="Schaack S."/>
            <person name="Shirato S."/>
            <person name="Slamovits C.H."/>
            <person name="Spencer D.F."/>
            <person name="Suzuki S."/>
            <person name="Worden A.Z."/>
            <person name="Zauner S."/>
            <person name="Barry K."/>
            <person name="Bell C."/>
            <person name="Bharti A.K."/>
            <person name="Crow J.A."/>
            <person name="Grimwood J."/>
            <person name="Kramer R."/>
            <person name="Lindquist E."/>
            <person name="Lucas S."/>
            <person name="Salamov A."/>
            <person name="McFadden G.I."/>
            <person name="Lane C.E."/>
            <person name="Keeling P.J."/>
            <person name="Gray M.W."/>
            <person name="Grigoriev I.V."/>
            <person name="Archibald J.M."/>
        </authorList>
    </citation>
    <scope>NUCLEOTIDE SEQUENCE</scope>
    <source>
        <strain evidence="4">CCMP2712</strain>
    </source>
</reference>
<reference evidence="3" key="3">
    <citation type="submission" date="2016-03" db="UniProtKB">
        <authorList>
            <consortium name="EnsemblProtists"/>
        </authorList>
    </citation>
    <scope>IDENTIFICATION</scope>
</reference>
<reference evidence="2 4" key="1">
    <citation type="journal article" date="2012" name="Nature">
        <title>Algal genomes reveal evolutionary mosaicism and the fate of nucleomorphs.</title>
        <authorList>
            <consortium name="DOE Joint Genome Institute"/>
            <person name="Curtis B.A."/>
            <person name="Tanifuji G."/>
            <person name="Burki F."/>
            <person name="Gruber A."/>
            <person name="Irimia M."/>
            <person name="Maruyama S."/>
            <person name="Arias M.C."/>
            <person name="Ball S.G."/>
            <person name="Gile G.H."/>
            <person name="Hirakawa Y."/>
            <person name="Hopkins J.F."/>
            <person name="Kuo A."/>
            <person name="Rensing S.A."/>
            <person name="Schmutz J."/>
            <person name="Symeonidi A."/>
            <person name="Elias M."/>
            <person name="Eveleigh R.J."/>
            <person name="Herman E.K."/>
            <person name="Klute M.J."/>
            <person name="Nakayama T."/>
            <person name="Obornik M."/>
            <person name="Reyes-Prieto A."/>
            <person name="Armbrust E.V."/>
            <person name="Aves S.J."/>
            <person name="Beiko R.G."/>
            <person name="Coutinho P."/>
            <person name="Dacks J.B."/>
            <person name="Durnford D.G."/>
            <person name="Fast N.M."/>
            <person name="Green B.R."/>
            <person name="Grisdale C.J."/>
            <person name="Hempel F."/>
            <person name="Henrissat B."/>
            <person name="Hoppner M.P."/>
            <person name="Ishida K."/>
            <person name="Kim E."/>
            <person name="Koreny L."/>
            <person name="Kroth P.G."/>
            <person name="Liu Y."/>
            <person name="Malik S.B."/>
            <person name="Maier U.G."/>
            <person name="McRose D."/>
            <person name="Mock T."/>
            <person name="Neilson J.A."/>
            <person name="Onodera N.T."/>
            <person name="Poole A.M."/>
            <person name="Pritham E.J."/>
            <person name="Richards T.A."/>
            <person name="Rocap G."/>
            <person name="Roy S.W."/>
            <person name="Sarai C."/>
            <person name="Schaack S."/>
            <person name="Shirato S."/>
            <person name="Slamovits C.H."/>
            <person name="Spencer D.F."/>
            <person name="Suzuki S."/>
            <person name="Worden A.Z."/>
            <person name="Zauner S."/>
            <person name="Barry K."/>
            <person name="Bell C."/>
            <person name="Bharti A.K."/>
            <person name="Crow J.A."/>
            <person name="Grimwood J."/>
            <person name="Kramer R."/>
            <person name="Lindquist E."/>
            <person name="Lucas S."/>
            <person name="Salamov A."/>
            <person name="McFadden G.I."/>
            <person name="Lane C.E."/>
            <person name="Keeling P.J."/>
            <person name="Gray M.W."/>
            <person name="Grigoriev I.V."/>
            <person name="Archibald J.M."/>
        </authorList>
    </citation>
    <scope>NUCLEOTIDE SEQUENCE</scope>
    <source>
        <strain evidence="2 4">CCMP2712</strain>
    </source>
</reference>
<evidence type="ECO:0000313" key="3">
    <source>
        <dbReference type="EnsemblProtists" id="EKX47144"/>
    </source>
</evidence>
<protein>
    <recommendedName>
        <fullName evidence="5">RNI-like protein</fullName>
    </recommendedName>
</protein>
<organism evidence="2">
    <name type="scientific">Guillardia theta (strain CCMP2712)</name>
    <name type="common">Cryptophyte</name>
    <dbReference type="NCBI Taxonomy" id="905079"/>
    <lineage>
        <taxon>Eukaryota</taxon>
        <taxon>Cryptophyceae</taxon>
        <taxon>Pyrenomonadales</taxon>
        <taxon>Geminigeraceae</taxon>
        <taxon>Guillardia</taxon>
    </lineage>
</organism>
<dbReference type="AlphaFoldDB" id="L1JG71"/>
<dbReference type="HOGENOM" id="CLU_999080_0_0_1"/>
<dbReference type="STRING" id="905079.L1JG71"/>
<dbReference type="Proteomes" id="UP000011087">
    <property type="component" value="Unassembled WGS sequence"/>
</dbReference>
<dbReference type="OMA" id="ETHHKNC"/>
<accession>L1JG71</accession>
<dbReference type="PaxDb" id="55529-EKX47144"/>
<evidence type="ECO:0000313" key="4">
    <source>
        <dbReference type="Proteomes" id="UP000011087"/>
    </source>
</evidence>
<dbReference type="InterPro" id="IPR052201">
    <property type="entry name" value="LRR-containing_regulator"/>
</dbReference>
<dbReference type="PANTHER" id="PTHR24111:SF0">
    <property type="entry name" value="LEUCINE-RICH REPEAT-CONTAINING PROTEIN"/>
    <property type="match status" value="1"/>
</dbReference>
<sequence>MPTDARDPEFLDKVSNLVLNNDPRVRELNLSSAGLQDSHIPHIADALALNTTLRTVNLSTNLLSDLSVKELAAGIKGCPSIRKLDLAENSLGSRGAGYLSTVLDSKTSLVGLDISVNLIRDEGANAIIESLVHTPHQPISWLNLSENSLSDFSAPSIANLIRMSANLTHLDISRNDFQNDGIRVLADELALCSNLRHLNISNIQLVRDETSGCLGQNSSLQTLDMYGCMIGDVGGTSMCRALATNTTLLKLDLGANRICARGFEFIADGIRVRCDVEDD</sequence>
<dbReference type="RefSeq" id="XP_005834124.1">
    <property type="nucleotide sequence ID" value="XM_005834067.1"/>
</dbReference>
<evidence type="ECO:0000313" key="2">
    <source>
        <dbReference type="EMBL" id="EKX47144.1"/>
    </source>
</evidence>
<evidence type="ECO:0008006" key="5">
    <source>
        <dbReference type="Google" id="ProtNLM"/>
    </source>
</evidence>
<name>L1JG71_GUITC</name>